<proteinExistence type="inferred from homology"/>
<feature type="domain" description="APS kinase" evidence="6">
    <location>
        <begin position="24"/>
        <end position="174"/>
    </location>
</feature>
<dbReference type="PANTHER" id="PTHR42700:SF1">
    <property type="entry name" value="SULFATE ADENYLYLTRANSFERASE"/>
    <property type="match status" value="1"/>
</dbReference>
<dbReference type="Pfam" id="PF01583">
    <property type="entry name" value="APS_kinase"/>
    <property type="match status" value="1"/>
</dbReference>
<accession>A0A2D6M197</accession>
<dbReference type="GO" id="GO:0004020">
    <property type="term" value="F:adenylylsulfate kinase activity"/>
    <property type="evidence" value="ECO:0007669"/>
    <property type="project" value="UniProtKB-EC"/>
</dbReference>
<dbReference type="Proteomes" id="UP000226592">
    <property type="component" value="Unassembled WGS sequence"/>
</dbReference>
<gene>
    <name evidence="7" type="primary">cysC</name>
    <name evidence="7" type="ORF">CL943_02770</name>
</gene>
<protein>
    <recommendedName>
        <fullName evidence="1 5">Adenylyl-sulfate kinase</fullName>
        <ecNumber evidence="1 5">2.7.1.25</ecNumber>
    </recommendedName>
</protein>
<evidence type="ECO:0000256" key="1">
    <source>
        <dbReference type="ARBA" id="ARBA00012121"/>
    </source>
</evidence>
<organism evidence="7 8">
    <name type="scientific">Candidatus Iainarchaeum sp</name>
    <dbReference type="NCBI Taxonomy" id="3101447"/>
    <lineage>
        <taxon>Archaea</taxon>
        <taxon>Candidatus Iainarchaeota</taxon>
        <taxon>Candidatus Iainarchaeia</taxon>
        <taxon>Candidatus Iainarchaeales</taxon>
        <taxon>Candidatus Iainarchaeaceae</taxon>
        <taxon>Candidatus Iainarchaeum</taxon>
    </lineage>
</organism>
<keyword evidence="2 5" id="KW-0808">Transferase</keyword>
<dbReference type="NCBIfam" id="TIGR00455">
    <property type="entry name" value="apsK"/>
    <property type="match status" value="1"/>
</dbReference>
<dbReference type="GO" id="GO:0010134">
    <property type="term" value="P:sulfate assimilation via adenylyl sulfate reduction"/>
    <property type="evidence" value="ECO:0007669"/>
    <property type="project" value="TreeGrafter"/>
</dbReference>
<dbReference type="InterPro" id="IPR050512">
    <property type="entry name" value="Sulf_AdTrans/APS_kinase"/>
</dbReference>
<evidence type="ECO:0000313" key="7">
    <source>
        <dbReference type="EMBL" id="MAG22202.1"/>
    </source>
</evidence>
<dbReference type="EC" id="2.7.1.25" evidence="1 5"/>
<comment type="function">
    <text evidence="5">Catalyzes the synthesis of activated sulfate.</text>
</comment>
<evidence type="ECO:0000256" key="3">
    <source>
        <dbReference type="ARBA" id="ARBA00022741"/>
    </source>
</evidence>
<dbReference type="PANTHER" id="PTHR42700">
    <property type="entry name" value="SULFATE ADENYLYLTRANSFERASE"/>
    <property type="match status" value="1"/>
</dbReference>
<dbReference type="UniPathway" id="UPA00140">
    <property type="reaction ID" value="UER00205"/>
</dbReference>
<keyword evidence="4 5" id="KW-0067">ATP-binding</keyword>
<dbReference type="AlphaFoldDB" id="A0A2D6M197"/>
<evidence type="ECO:0000259" key="6">
    <source>
        <dbReference type="Pfam" id="PF01583"/>
    </source>
</evidence>
<dbReference type="InterPro" id="IPR002891">
    <property type="entry name" value="APS"/>
</dbReference>
<dbReference type="GO" id="GO:0004781">
    <property type="term" value="F:sulfate adenylyltransferase (ATP) activity"/>
    <property type="evidence" value="ECO:0007669"/>
    <property type="project" value="TreeGrafter"/>
</dbReference>
<reference evidence="8" key="1">
    <citation type="submission" date="2017-09" db="EMBL/GenBank/DDBJ databases">
        <title>The Reconstruction of 2,631 Draft Metagenome-Assembled Genomes from the Global Oceans.</title>
        <authorList>
            <person name="Tully B.J."/>
            <person name="Graham E.D."/>
            <person name="Heidelberg J.F."/>
        </authorList>
    </citation>
    <scope>NUCLEOTIDE SEQUENCE [LARGE SCALE GENOMIC DNA]</scope>
</reference>
<dbReference type="Gene3D" id="3.40.50.300">
    <property type="entry name" value="P-loop containing nucleotide triphosphate hydrolases"/>
    <property type="match status" value="1"/>
</dbReference>
<comment type="catalytic activity">
    <reaction evidence="5">
        <text>adenosine 5'-phosphosulfate + ATP = 3'-phosphoadenylyl sulfate + ADP + H(+)</text>
        <dbReference type="Rhea" id="RHEA:24152"/>
        <dbReference type="ChEBI" id="CHEBI:15378"/>
        <dbReference type="ChEBI" id="CHEBI:30616"/>
        <dbReference type="ChEBI" id="CHEBI:58243"/>
        <dbReference type="ChEBI" id="CHEBI:58339"/>
        <dbReference type="ChEBI" id="CHEBI:456216"/>
        <dbReference type="EC" id="2.7.1.25"/>
    </reaction>
</comment>
<dbReference type="EMBL" id="NZBU01000009">
    <property type="protein sequence ID" value="MAG22202.1"/>
    <property type="molecule type" value="Genomic_DNA"/>
</dbReference>
<dbReference type="InterPro" id="IPR059117">
    <property type="entry name" value="APS_kinase_dom"/>
</dbReference>
<dbReference type="GO" id="GO:0019379">
    <property type="term" value="P:sulfate assimilation, phosphoadenylyl sulfate reduction by phosphoadenylyl-sulfate reductase (thioredoxin)"/>
    <property type="evidence" value="ECO:0007669"/>
    <property type="project" value="TreeGrafter"/>
</dbReference>
<dbReference type="GO" id="GO:0070814">
    <property type="term" value="P:hydrogen sulfide biosynthetic process"/>
    <property type="evidence" value="ECO:0007669"/>
    <property type="project" value="UniProtKB-UniPathway"/>
</dbReference>
<keyword evidence="3 5" id="KW-0547">Nucleotide-binding</keyword>
<keyword evidence="5 7" id="KW-0418">Kinase</keyword>
<dbReference type="InterPro" id="IPR027417">
    <property type="entry name" value="P-loop_NTPase"/>
</dbReference>
<comment type="caution">
    <text evidence="7">The sequence shown here is derived from an EMBL/GenBank/DDBJ whole genome shotgun (WGS) entry which is preliminary data.</text>
</comment>
<evidence type="ECO:0000256" key="4">
    <source>
        <dbReference type="ARBA" id="ARBA00022840"/>
    </source>
</evidence>
<dbReference type="NCBIfam" id="NF004041">
    <property type="entry name" value="PRK05541.1"/>
    <property type="match status" value="1"/>
</dbReference>
<dbReference type="SUPFAM" id="SSF52540">
    <property type="entry name" value="P-loop containing nucleoside triphosphate hydrolases"/>
    <property type="match status" value="1"/>
</dbReference>
<evidence type="ECO:0000313" key="8">
    <source>
        <dbReference type="Proteomes" id="UP000226592"/>
    </source>
</evidence>
<comment type="similarity">
    <text evidence="5">Belongs to the APS kinase family.</text>
</comment>
<evidence type="ECO:0000256" key="5">
    <source>
        <dbReference type="RuleBase" id="RU004347"/>
    </source>
</evidence>
<dbReference type="GO" id="GO:0005524">
    <property type="term" value="F:ATP binding"/>
    <property type="evidence" value="ECO:0007669"/>
    <property type="project" value="UniProtKB-KW"/>
</dbReference>
<dbReference type="CDD" id="cd02027">
    <property type="entry name" value="APSK"/>
    <property type="match status" value="1"/>
</dbReference>
<name>A0A2D6M197_9ARCH</name>
<sequence>MSPLKATHPLLVHPSGVINVIQSKGATIWFSGLHGSGKTTIANALAEKLRGLGVKLIVLDGDVLRKGVSADLGYTKEDRNKHITRVAHICEIISKNQVLNIACVASPTEKIREYAKSVIPEFLEVYVNCPIKVCEQRDVKGHYKKARAKEQGFEDFLGVSIPYEAPNNSDLILDTDKESEQESVEKLFNKLVEKKLIFES</sequence>
<dbReference type="GO" id="GO:0005737">
    <property type="term" value="C:cytoplasm"/>
    <property type="evidence" value="ECO:0007669"/>
    <property type="project" value="TreeGrafter"/>
</dbReference>
<comment type="pathway">
    <text evidence="5">Sulfur metabolism; hydrogen sulfide biosynthesis; sulfite from sulfate: step 2/3.</text>
</comment>
<evidence type="ECO:0000256" key="2">
    <source>
        <dbReference type="ARBA" id="ARBA00022679"/>
    </source>
</evidence>